<evidence type="ECO:0000313" key="2">
    <source>
        <dbReference type="EMBL" id="CAD6447524.1"/>
    </source>
</evidence>
<evidence type="ECO:0000313" key="3">
    <source>
        <dbReference type="Proteomes" id="UP000624404"/>
    </source>
</evidence>
<keyword evidence="3" id="KW-1185">Reference proteome</keyword>
<reference evidence="2" key="1">
    <citation type="submission" date="2020-10" db="EMBL/GenBank/DDBJ databases">
        <authorList>
            <person name="Kusch S."/>
        </authorList>
    </citation>
    <scope>NUCLEOTIDE SEQUENCE</scope>
    <source>
        <strain evidence="2">SwB9</strain>
    </source>
</reference>
<name>A0A8H2VYX2_9HELO</name>
<protein>
    <submittedName>
        <fullName evidence="2">6e8cc959-193f-4803-ba11-ef44bf4c8140-CDS</fullName>
    </submittedName>
</protein>
<dbReference type="AlphaFoldDB" id="A0A8H2VYX2"/>
<feature type="region of interest" description="Disordered" evidence="1">
    <location>
        <begin position="81"/>
        <end position="116"/>
    </location>
</feature>
<gene>
    <name evidence="2" type="ORF">SCLTRI_LOCUS7316</name>
</gene>
<dbReference type="Proteomes" id="UP000624404">
    <property type="component" value="Unassembled WGS sequence"/>
</dbReference>
<feature type="compositionally biased region" description="Basic residues" evidence="1">
    <location>
        <begin position="100"/>
        <end position="109"/>
    </location>
</feature>
<dbReference type="EMBL" id="CAJHIA010000026">
    <property type="protein sequence ID" value="CAD6447524.1"/>
    <property type="molecule type" value="Genomic_DNA"/>
</dbReference>
<sequence length="116" mass="13699">MKYKEDEEFERKLEEVYKVLTSYRVIYRYIKLDSAVDIGDYMMLIDLERAEIDEMEWKSSTNKGNAGGLLCDLQLNRQYEDEARQGEKERLKEKAEAKAGKRHDGKRPIYHSSSIN</sequence>
<evidence type="ECO:0000256" key="1">
    <source>
        <dbReference type="SAM" id="MobiDB-lite"/>
    </source>
</evidence>
<dbReference type="OrthoDB" id="3559253at2759"/>
<proteinExistence type="predicted"/>
<accession>A0A8H2VYX2</accession>
<comment type="caution">
    <text evidence="2">The sequence shown here is derived from an EMBL/GenBank/DDBJ whole genome shotgun (WGS) entry which is preliminary data.</text>
</comment>
<feature type="compositionally biased region" description="Basic and acidic residues" evidence="1">
    <location>
        <begin position="81"/>
        <end position="99"/>
    </location>
</feature>
<organism evidence="2 3">
    <name type="scientific">Sclerotinia trifoliorum</name>
    <dbReference type="NCBI Taxonomy" id="28548"/>
    <lineage>
        <taxon>Eukaryota</taxon>
        <taxon>Fungi</taxon>
        <taxon>Dikarya</taxon>
        <taxon>Ascomycota</taxon>
        <taxon>Pezizomycotina</taxon>
        <taxon>Leotiomycetes</taxon>
        <taxon>Helotiales</taxon>
        <taxon>Sclerotiniaceae</taxon>
        <taxon>Sclerotinia</taxon>
    </lineage>
</organism>